<name>A0A1Z5JJM9_FISSO</name>
<dbReference type="EC" id="3.4.24.79" evidence="11"/>
<keyword evidence="2" id="KW-0645">Protease</keyword>
<evidence type="ECO:0000313" key="12">
    <source>
        <dbReference type="Proteomes" id="UP000198406"/>
    </source>
</evidence>
<reference evidence="11 12" key="1">
    <citation type="journal article" date="2015" name="Plant Cell">
        <title>Oil accumulation by the oleaginous diatom Fistulifera solaris as revealed by the genome and transcriptome.</title>
        <authorList>
            <person name="Tanaka T."/>
            <person name="Maeda Y."/>
            <person name="Veluchamy A."/>
            <person name="Tanaka M."/>
            <person name="Abida H."/>
            <person name="Marechal E."/>
            <person name="Bowler C."/>
            <person name="Muto M."/>
            <person name="Sunaga Y."/>
            <person name="Tanaka M."/>
            <person name="Yoshino T."/>
            <person name="Taniguchi T."/>
            <person name="Fukuda Y."/>
            <person name="Nemoto M."/>
            <person name="Matsumoto M."/>
            <person name="Wong P.S."/>
            <person name="Aburatani S."/>
            <person name="Fujibuchi W."/>
        </authorList>
    </citation>
    <scope>NUCLEOTIDE SEQUENCE [LARGE SCALE GENOMIC DNA]</scope>
    <source>
        <strain evidence="11 12">JPCC DA0580</strain>
    </source>
</reference>
<protein>
    <submittedName>
        <fullName evidence="11">Pappalysin-1</fullName>
        <ecNumber evidence="11">3.4.24.79</ecNumber>
    </submittedName>
</protein>
<organism evidence="11 12">
    <name type="scientific">Fistulifera solaris</name>
    <name type="common">Oleaginous diatom</name>
    <dbReference type="NCBI Taxonomy" id="1519565"/>
    <lineage>
        <taxon>Eukaryota</taxon>
        <taxon>Sar</taxon>
        <taxon>Stramenopiles</taxon>
        <taxon>Ochrophyta</taxon>
        <taxon>Bacillariophyta</taxon>
        <taxon>Bacillariophyceae</taxon>
        <taxon>Bacillariophycidae</taxon>
        <taxon>Naviculales</taxon>
        <taxon>Naviculaceae</taxon>
        <taxon>Fistulifera</taxon>
    </lineage>
</organism>
<dbReference type="PANTHER" id="PTHR47466:SF1">
    <property type="entry name" value="METALLOPROTEASE MEP1 (AFU_ORTHOLOGUE AFUA_1G07730)-RELATED"/>
    <property type="match status" value="1"/>
</dbReference>
<keyword evidence="12" id="KW-1185">Reference proteome</keyword>
<dbReference type="EMBL" id="BDSP01000076">
    <property type="protein sequence ID" value="GAX14220.1"/>
    <property type="molecule type" value="Genomic_DNA"/>
</dbReference>
<dbReference type="GO" id="GO:0008237">
    <property type="term" value="F:metallopeptidase activity"/>
    <property type="evidence" value="ECO:0007669"/>
    <property type="project" value="UniProtKB-KW"/>
</dbReference>
<evidence type="ECO:0000256" key="2">
    <source>
        <dbReference type="ARBA" id="ARBA00022670"/>
    </source>
</evidence>
<keyword evidence="4 9" id="KW-0732">Signal</keyword>
<dbReference type="CDD" id="cd04275">
    <property type="entry name" value="ZnMc_pappalysin_like"/>
    <property type="match status" value="1"/>
</dbReference>
<evidence type="ECO:0000256" key="7">
    <source>
        <dbReference type="ARBA" id="ARBA00023049"/>
    </source>
</evidence>
<evidence type="ECO:0000256" key="1">
    <source>
        <dbReference type="ARBA" id="ARBA00008721"/>
    </source>
</evidence>
<evidence type="ECO:0000256" key="6">
    <source>
        <dbReference type="ARBA" id="ARBA00022833"/>
    </source>
</evidence>
<evidence type="ECO:0000256" key="3">
    <source>
        <dbReference type="ARBA" id="ARBA00022723"/>
    </source>
</evidence>
<keyword evidence="8" id="KW-1015">Disulfide bond</keyword>
<comment type="caution">
    <text evidence="11">The sequence shown here is derived from an EMBL/GenBank/DDBJ whole genome shotgun (WGS) entry which is preliminary data.</text>
</comment>
<dbReference type="InterPro" id="IPR008754">
    <property type="entry name" value="Peptidase_M43"/>
</dbReference>
<comment type="similarity">
    <text evidence="1">Belongs to the peptidase M43B family.</text>
</comment>
<keyword evidence="6" id="KW-0862">Zinc</keyword>
<gene>
    <name evidence="11" type="ORF">FisN_20Hh156</name>
</gene>
<evidence type="ECO:0000259" key="10">
    <source>
        <dbReference type="Pfam" id="PF05572"/>
    </source>
</evidence>
<dbReference type="Gene3D" id="3.40.390.10">
    <property type="entry name" value="Collagenase (Catalytic Domain)"/>
    <property type="match status" value="1"/>
</dbReference>
<dbReference type="SUPFAM" id="SSF55486">
    <property type="entry name" value="Metalloproteases ('zincins'), catalytic domain"/>
    <property type="match status" value="1"/>
</dbReference>
<proteinExistence type="inferred from homology"/>
<dbReference type="GO" id="GO:0046872">
    <property type="term" value="F:metal ion binding"/>
    <property type="evidence" value="ECO:0007669"/>
    <property type="project" value="UniProtKB-KW"/>
</dbReference>
<evidence type="ECO:0000256" key="8">
    <source>
        <dbReference type="ARBA" id="ARBA00023157"/>
    </source>
</evidence>
<feature type="domain" description="Peptidase M43 pregnancy-associated plasma-A" evidence="10">
    <location>
        <begin position="192"/>
        <end position="323"/>
    </location>
</feature>
<keyword evidence="3" id="KW-0479">Metal-binding</keyword>
<accession>A0A1Z5JJM9</accession>
<evidence type="ECO:0000256" key="9">
    <source>
        <dbReference type="SAM" id="SignalP"/>
    </source>
</evidence>
<dbReference type="PANTHER" id="PTHR47466">
    <property type="match status" value="1"/>
</dbReference>
<dbReference type="Proteomes" id="UP000198406">
    <property type="component" value="Unassembled WGS sequence"/>
</dbReference>
<evidence type="ECO:0000256" key="5">
    <source>
        <dbReference type="ARBA" id="ARBA00022801"/>
    </source>
</evidence>
<evidence type="ECO:0000256" key="4">
    <source>
        <dbReference type="ARBA" id="ARBA00022729"/>
    </source>
</evidence>
<dbReference type="Pfam" id="PF05572">
    <property type="entry name" value="Peptidase_M43"/>
    <property type="match status" value="1"/>
</dbReference>
<sequence length="493" mass="53113">MNLPGYALLSFALITCFSKIQEASCHGSHGSLDDRDLETTTVRCDTPEAKEADITTQQLVVEKFLSSPDEVDVEANILVPVCFYSISDDTGKNKLSNADLQRQLDALNRAYGSSSCCNTTLSWCVPGTCSIKTGIQFAMAKVNANGVLVPGATVQGVSTSGACVFHVVNNMWAYLDSGDEMEMKTALKKGNAKTLDVYFTDLRALGFTFYPWAITPGSVKDGVVVKASSIPGGTNTRYNEGDTLAHEVGHWLGLSHTFSGGCDISDGIADTPPQGNAYGGCSPATRPDTCPGGGPDPIFNFMDYSLDACMYEFTLGQALAMRACYTYFRHGRWENDIIDLQPGEQSDPFNLIPRERQVLRVLVQGNTTCTISANEGNADMYMNLLSPPSWSAADLCVKNSLGSAESCSTGAFVVNELVQEPTEENETGLFRLLIRALAGFIRRAFADVDDPATVPSQSPTRSPVQQWTEPVLLYVGVVAVGSTPVQNARLLCK</sequence>
<dbReference type="AlphaFoldDB" id="A0A1Z5JJM9"/>
<dbReference type="OrthoDB" id="47886at2759"/>
<evidence type="ECO:0000313" key="11">
    <source>
        <dbReference type="EMBL" id="GAX14220.1"/>
    </source>
</evidence>
<dbReference type="InParanoid" id="A0A1Z5JJM9"/>
<feature type="chain" id="PRO_5012261244" evidence="9">
    <location>
        <begin position="26"/>
        <end position="493"/>
    </location>
</feature>
<feature type="signal peptide" evidence="9">
    <location>
        <begin position="1"/>
        <end position="25"/>
    </location>
</feature>
<dbReference type="GO" id="GO:0006508">
    <property type="term" value="P:proteolysis"/>
    <property type="evidence" value="ECO:0007669"/>
    <property type="project" value="UniProtKB-KW"/>
</dbReference>
<dbReference type="InterPro" id="IPR024079">
    <property type="entry name" value="MetalloPept_cat_dom_sf"/>
</dbReference>
<keyword evidence="7" id="KW-0482">Metalloprotease</keyword>
<keyword evidence="5 11" id="KW-0378">Hydrolase</keyword>